<dbReference type="EMBL" id="OU466862">
    <property type="protein sequence ID" value="CAH2070792.1"/>
    <property type="molecule type" value="Genomic_DNA"/>
</dbReference>
<sequence>MINMEENRDANKIVLFPPSPCEHARCSGSIFRSCHCCRGKIKFCSKKQSECEAHCPKFNPPLSP</sequence>
<keyword evidence="3" id="KW-1015">Disulfide bond</keyword>
<name>A0AAU9SV25_THLAR</name>
<evidence type="ECO:0000256" key="3">
    <source>
        <dbReference type="ARBA" id="ARBA00023157"/>
    </source>
</evidence>
<dbReference type="GO" id="GO:0010098">
    <property type="term" value="P:suspensor development"/>
    <property type="evidence" value="ECO:0007669"/>
    <property type="project" value="InterPro"/>
</dbReference>
<keyword evidence="2" id="KW-0732">Signal</keyword>
<comment type="similarity">
    <text evidence="1">Belongs to the MEG family.</text>
</comment>
<keyword evidence="6" id="KW-1185">Reference proteome</keyword>
<evidence type="ECO:0000259" key="4">
    <source>
        <dbReference type="Pfam" id="PF18209"/>
    </source>
</evidence>
<accession>A0AAU9SV25</accession>
<reference evidence="5 6" key="1">
    <citation type="submission" date="2022-03" db="EMBL/GenBank/DDBJ databases">
        <authorList>
            <person name="Nunn A."/>
            <person name="Chopra R."/>
            <person name="Nunn A."/>
            <person name="Contreras Garrido A."/>
        </authorList>
    </citation>
    <scope>NUCLEOTIDE SEQUENCE [LARGE SCALE GENOMIC DNA]</scope>
</reference>
<protein>
    <recommendedName>
        <fullName evidence="4">Embryo surrounding factor 1 brassicaceae domain-containing protein</fullName>
    </recommendedName>
</protein>
<feature type="domain" description="Embryo surrounding factor 1 brassicaceae" evidence="4">
    <location>
        <begin position="20"/>
        <end position="56"/>
    </location>
</feature>
<dbReference type="Proteomes" id="UP000836841">
    <property type="component" value="Chromosome 6"/>
</dbReference>
<proteinExistence type="inferred from homology"/>
<evidence type="ECO:0000313" key="6">
    <source>
        <dbReference type="Proteomes" id="UP000836841"/>
    </source>
</evidence>
<evidence type="ECO:0000256" key="1">
    <source>
        <dbReference type="ARBA" id="ARBA00010149"/>
    </source>
</evidence>
<evidence type="ECO:0000256" key="2">
    <source>
        <dbReference type="ARBA" id="ARBA00022729"/>
    </source>
</evidence>
<gene>
    <name evidence="5" type="ORF">TAV2_LOCUS22300</name>
</gene>
<evidence type="ECO:0000313" key="5">
    <source>
        <dbReference type="EMBL" id="CAH2070792.1"/>
    </source>
</evidence>
<dbReference type="InterPro" id="IPR041608">
    <property type="entry name" value="ESF1_brassicaceae"/>
</dbReference>
<dbReference type="Pfam" id="PF18209">
    <property type="entry name" value="ESF1"/>
    <property type="match status" value="1"/>
</dbReference>
<organism evidence="5 6">
    <name type="scientific">Thlaspi arvense</name>
    <name type="common">Field penny-cress</name>
    <dbReference type="NCBI Taxonomy" id="13288"/>
    <lineage>
        <taxon>Eukaryota</taxon>
        <taxon>Viridiplantae</taxon>
        <taxon>Streptophyta</taxon>
        <taxon>Embryophyta</taxon>
        <taxon>Tracheophyta</taxon>
        <taxon>Spermatophyta</taxon>
        <taxon>Magnoliopsida</taxon>
        <taxon>eudicotyledons</taxon>
        <taxon>Gunneridae</taxon>
        <taxon>Pentapetalae</taxon>
        <taxon>rosids</taxon>
        <taxon>malvids</taxon>
        <taxon>Brassicales</taxon>
        <taxon>Brassicaceae</taxon>
        <taxon>Thlaspideae</taxon>
        <taxon>Thlaspi</taxon>
    </lineage>
</organism>
<dbReference type="AlphaFoldDB" id="A0AAU9SV25"/>